<feature type="transmembrane region" description="Helical" evidence="1">
    <location>
        <begin position="111"/>
        <end position="132"/>
    </location>
</feature>
<protein>
    <submittedName>
        <fullName evidence="2">Uncharacterized protein</fullName>
    </submittedName>
</protein>
<evidence type="ECO:0000313" key="2">
    <source>
        <dbReference type="EMBL" id="GAA3287369.1"/>
    </source>
</evidence>
<dbReference type="EMBL" id="BAAAYG010000011">
    <property type="protein sequence ID" value="GAA3287369.1"/>
    <property type="molecule type" value="Genomic_DNA"/>
</dbReference>
<keyword evidence="1" id="KW-0472">Membrane</keyword>
<evidence type="ECO:0000256" key="1">
    <source>
        <dbReference type="SAM" id="Phobius"/>
    </source>
</evidence>
<accession>A0ABP6RFE3</accession>
<sequence>MIPSVLTRLLARGRPRAVRAGLVLAVVVAVVADRIARALAGEDLLGAVLSISQVSARTEAAGPLLAAGAGALLRVLDWWPTWAEGGARAAAGPVLAAGAAMLGLTTPTGELLGAQLPLMLCLGVGAVGAWMLRGPDWESVRSATARGALLLTGLGGLLGLALAVGIAQLSGGSVGGDLLAAGNRVLLTVAAVGLGVGVPLRAPVRALRRRRGGAAAADEPVATSTARAVGSLLLVAAAAGSATALLG</sequence>
<organism evidence="2 3">
    <name type="scientific">Nesterenkonia halobia</name>
    <dbReference type="NCBI Taxonomy" id="37922"/>
    <lineage>
        <taxon>Bacteria</taxon>
        <taxon>Bacillati</taxon>
        <taxon>Actinomycetota</taxon>
        <taxon>Actinomycetes</taxon>
        <taxon>Micrococcales</taxon>
        <taxon>Micrococcaceae</taxon>
        <taxon>Nesterenkonia</taxon>
    </lineage>
</organism>
<feature type="transmembrane region" description="Helical" evidence="1">
    <location>
        <begin position="144"/>
        <end position="169"/>
    </location>
</feature>
<reference evidence="3" key="1">
    <citation type="journal article" date="2019" name="Int. J. Syst. Evol. Microbiol.">
        <title>The Global Catalogue of Microorganisms (GCM) 10K type strain sequencing project: providing services to taxonomists for standard genome sequencing and annotation.</title>
        <authorList>
            <consortium name="The Broad Institute Genomics Platform"/>
            <consortium name="The Broad Institute Genome Sequencing Center for Infectious Disease"/>
            <person name="Wu L."/>
            <person name="Ma J."/>
        </authorList>
    </citation>
    <scope>NUCLEOTIDE SEQUENCE [LARGE SCALE GENOMIC DNA]</scope>
    <source>
        <strain evidence="3">JCM 11483</strain>
    </source>
</reference>
<keyword evidence="1" id="KW-1133">Transmembrane helix</keyword>
<evidence type="ECO:0000313" key="3">
    <source>
        <dbReference type="Proteomes" id="UP001501736"/>
    </source>
</evidence>
<keyword evidence="3" id="KW-1185">Reference proteome</keyword>
<comment type="caution">
    <text evidence="2">The sequence shown here is derived from an EMBL/GenBank/DDBJ whole genome shotgun (WGS) entry which is preliminary data.</text>
</comment>
<gene>
    <name evidence="2" type="ORF">GCM10020260_23760</name>
</gene>
<dbReference type="Proteomes" id="UP001501736">
    <property type="component" value="Unassembled WGS sequence"/>
</dbReference>
<keyword evidence="1" id="KW-0812">Transmembrane</keyword>
<proteinExistence type="predicted"/>
<feature type="transmembrane region" description="Helical" evidence="1">
    <location>
        <begin position="181"/>
        <end position="200"/>
    </location>
</feature>
<name>A0ABP6RFE3_9MICC</name>
<dbReference type="RefSeq" id="WP_344721650.1">
    <property type="nucleotide sequence ID" value="NZ_BAAAYG010000011.1"/>
</dbReference>